<protein>
    <recommendedName>
        <fullName evidence="3">N-acetyltransferase domain-containing protein</fullName>
    </recommendedName>
</protein>
<dbReference type="STRING" id="45074.Lsan_2635"/>
<comment type="caution">
    <text evidence="1">The sequence shown here is derived from an EMBL/GenBank/DDBJ whole genome shotgun (WGS) entry which is preliminary data.</text>
</comment>
<accession>A0A0W0YJC8</accession>
<evidence type="ECO:0008006" key="3">
    <source>
        <dbReference type="Google" id="ProtNLM"/>
    </source>
</evidence>
<name>A0A0W0YJC8_9GAMM</name>
<evidence type="ECO:0000313" key="1">
    <source>
        <dbReference type="EMBL" id="KTD57013.1"/>
    </source>
</evidence>
<gene>
    <name evidence="1" type="ORF">Lsan_2635</name>
</gene>
<dbReference type="OrthoDB" id="8984553at2"/>
<dbReference type="Proteomes" id="UP000054703">
    <property type="component" value="Unassembled WGS sequence"/>
</dbReference>
<sequence>MKFDLALPNEEALLREHLWQTPMEGGVDLVFAREPNYFNIGKTQGDKVQTFVGKTDGKIKVSGIRATRLSQVNGKVQETGYLADFRIAKSSRNGFALLQANRFLKKLHQENPIPYYSAVIGDDNDRALTSLASNYKGFPRFRDYGRVLTPLLFTMRKLKCCPELEPGSLKRLPEICAKLNENKQQLAPYYSVSDFTSGKFPNFKVENFLILRQEAKIKAVAAIWDQSTFRQTVPIHYGGYYRWLRPVLNHFLSYGLPKARQHIKTAYMAFVASDNIDDHRILIRACLQSAKRQGFTHLVTGIHERDERAPLLAEFPGIPYAGRLFLVDYDNHEDLDDRVPYIEVATL</sequence>
<organism evidence="1 2">
    <name type="scientific">Legionella santicrucis</name>
    <dbReference type="NCBI Taxonomy" id="45074"/>
    <lineage>
        <taxon>Bacteria</taxon>
        <taxon>Pseudomonadati</taxon>
        <taxon>Pseudomonadota</taxon>
        <taxon>Gammaproteobacteria</taxon>
        <taxon>Legionellales</taxon>
        <taxon>Legionellaceae</taxon>
        <taxon>Legionella</taxon>
    </lineage>
</organism>
<dbReference type="AlphaFoldDB" id="A0A0W0YJC8"/>
<dbReference type="PATRIC" id="fig|45074.5.peg.2835"/>
<dbReference type="EMBL" id="LNYU01000078">
    <property type="protein sequence ID" value="KTD57013.1"/>
    <property type="molecule type" value="Genomic_DNA"/>
</dbReference>
<reference evidence="1 2" key="1">
    <citation type="submission" date="2015-11" db="EMBL/GenBank/DDBJ databases">
        <title>Genomic analysis of 38 Legionella species identifies large and diverse effector repertoires.</title>
        <authorList>
            <person name="Burstein D."/>
            <person name="Amaro F."/>
            <person name="Zusman T."/>
            <person name="Lifshitz Z."/>
            <person name="Cohen O."/>
            <person name="Gilbert J.A."/>
            <person name="Pupko T."/>
            <person name="Shuman H.A."/>
            <person name="Segal G."/>
        </authorList>
    </citation>
    <scope>NUCLEOTIDE SEQUENCE [LARGE SCALE GENOMIC DNA]</scope>
    <source>
        <strain evidence="1 2">SC-63-C7</strain>
    </source>
</reference>
<dbReference type="RefSeq" id="WP_058514699.1">
    <property type="nucleotide sequence ID" value="NZ_CAAAIH010000005.1"/>
</dbReference>
<proteinExistence type="predicted"/>
<keyword evidence="2" id="KW-1185">Reference proteome</keyword>
<evidence type="ECO:0000313" key="2">
    <source>
        <dbReference type="Proteomes" id="UP000054703"/>
    </source>
</evidence>